<dbReference type="PANTHER" id="PTHR44688:SF16">
    <property type="entry name" value="DNA-BINDING TRANSCRIPTIONAL ACTIVATOR DEVR_DOSR"/>
    <property type="match status" value="1"/>
</dbReference>
<proteinExistence type="predicted"/>
<dbReference type="Gene3D" id="3.40.50.2300">
    <property type="match status" value="1"/>
</dbReference>
<evidence type="ECO:0000256" key="4">
    <source>
        <dbReference type="SAM" id="MobiDB-lite"/>
    </source>
</evidence>
<feature type="compositionally biased region" description="Polar residues" evidence="4">
    <location>
        <begin position="1"/>
        <end position="11"/>
    </location>
</feature>
<dbReference type="SMART" id="SM00421">
    <property type="entry name" value="HTH_LUXR"/>
    <property type="match status" value="1"/>
</dbReference>
<evidence type="ECO:0000259" key="5">
    <source>
        <dbReference type="PROSITE" id="PS50043"/>
    </source>
</evidence>
<evidence type="ECO:0000256" key="2">
    <source>
        <dbReference type="ARBA" id="ARBA00023125"/>
    </source>
</evidence>
<evidence type="ECO:0000256" key="3">
    <source>
        <dbReference type="ARBA" id="ARBA00023163"/>
    </source>
</evidence>
<keyword evidence="3" id="KW-0804">Transcription</keyword>
<name>A0ABN0U909_9ACTN</name>
<dbReference type="EMBL" id="BAAAGX010000010">
    <property type="protein sequence ID" value="GAA0242670.1"/>
    <property type="molecule type" value="Genomic_DNA"/>
</dbReference>
<evidence type="ECO:0000256" key="1">
    <source>
        <dbReference type="ARBA" id="ARBA00023015"/>
    </source>
</evidence>
<feature type="domain" description="HTH luxR-type" evidence="5">
    <location>
        <begin position="156"/>
        <end position="221"/>
    </location>
</feature>
<dbReference type="PRINTS" id="PR00038">
    <property type="entry name" value="HTHLUXR"/>
</dbReference>
<dbReference type="RefSeq" id="WP_344649434.1">
    <property type="nucleotide sequence ID" value="NZ_BAAAGX010000010.1"/>
</dbReference>
<dbReference type="Proteomes" id="UP001500967">
    <property type="component" value="Unassembled WGS sequence"/>
</dbReference>
<keyword evidence="7" id="KW-1185">Reference proteome</keyword>
<keyword evidence="2" id="KW-0238">DNA-binding</keyword>
<dbReference type="Pfam" id="PF00196">
    <property type="entry name" value="GerE"/>
    <property type="match status" value="1"/>
</dbReference>
<reference evidence="6 7" key="1">
    <citation type="journal article" date="2019" name="Int. J. Syst. Evol. Microbiol.">
        <title>The Global Catalogue of Microorganisms (GCM) 10K type strain sequencing project: providing services to taxonomists for standard genome sequencing and annotation.</title>
        <authorList>
            <consortium name="The Broad Institute Genomics Platform"/>
            <consortium name="The Broad Institute Genome Sequencing Center for Infectious Disease"/>
            <person name="Wu L."/>
            <person name="Ma J."/>
        </authorList>
    </citation>
    <scope>NUCLEOTIDE SEQUENCE [LARGE SCALE GENOMIC DNA]</scope>
    <source>
        <strain evidence="6 7">JCM 10425</strain>
    </source>
</reference>
<dbReference type="InterPro" id="IPR016032">
    <property type="entry name" value="Sig_transdc_resp-reg_C-effctor"/>
</dbReference>
<gene>
    <name evidence="6" type="ORF">GCM10009539_30140</name>
</gene>
<accession>A0ABN0U909</accession>
<evidence type="ECO:0000313" key="7">
    <source>
        <dbReference type="Proteomes" id="UP001500967"/>
    </source>
</evidence>
<keyword evidence="1" id="KW-0805">Transcription regulation</keyword>
<sequence>MSVGSLATNPGRSRRDPGRVPVTVHCEDPLTRAGLLSHLRTEPLVDLRDGSVPPVAGGVAVVLADRVEDLTVARVRRLTPVQRVVLVVGQLREPELLRALDCRVAAILLRDQVTPGRLASAVRTAARGDRDLPSDLVGRLVEVVHRLRRQAEGSVAASVTHPPTARELDVLRLLAEGWETRAVARELAYSERTVKTVLQGLTSRFELRNRTHAVAYAFREGYL</sequence>
<evidence type="ECO:0000313" key="6">
    <source>
        <dbReference type="EMBL" id="GAA0242670.1"/>
    </source>
</evidence>
<organism evidence="6 7">
    <name type="scientific">Cryptosporangium japonicum</name>
    <dbReference type="NCBI Taxonomy" id="80872"/>
    <lineage>
        <taxon>Bacteria</taxon>
        <taxon>Bacillati</taxon>
        <taxon>Actinomycetota</taxon>
        <taxon>Actinomycetes</taxon>
        <taxon>Cryptosporangiales</taxon>
        <taxon>Cryptosporangiaceae</taxon>
        <taxon>Cryptosporangium</taxon>
    </lineage>
</organism>
<dbReference type="PROSITE" id="PS50043">
    <property type="entry name" value="HTH_LUXR_2"/>
    <property type="match status" value="1"/>
</dbReference>
<protein>
    <submittedName>
        <fullName evidence="6">Response regulator transcription factor</fullName>
    </submittedName>
</protein>
<dbReference type="SUPFAM" id="SSF46894">
    <property type="entry name" value="C-terminal effector domain of the bipartite response regulators"/>
    <property type="match status" value="1"/>
</dbReference>
<dbReference type="InterPro" id="IPR000792">
    <property type="entry name" value="Tscrpt_reg_LuxR_C"/>
</dbReference>
<comment type="caution">
    <text evidence="6">The sequence shown here is derived from an EMBL/GenBank/DDBJ whole genome shotgun (WGS) entry which is preliminary data.</text>
</comment>
<feature type="region of interest" description="Disordered" evidence="4">
    <location>
        <begin position="1"/>
        <end position="21"/>
    </location>
</feature>
<dbReference type="CDD" id="cd06170">
    <property type="entry name" value="LuxR_C_like"/>
    <property type="match status" value="1"/>
</dbReference>
<dbReference type="PANTHER" id="PTHR44688">
    <property type="entry name" value="DNA-BINDING TRANSCRIPTIONAL ACTIVATOR DEVR_DOSR"/>
    <property type="match status" value="1"/>
</dbReference>